<evidence type="ECO:0000256" key="7">
    <source>
        <dbReference type="SAM" id="MobiDB-lite"/>
    </source>
</evidence>
<dbReference type="RefSeq" id="WP_213654806.1">
    <property type="nucleotide sequence ID" value="NZ_BOSL01000006.1"/>
</dbReference>
<dbReference type="InterPro" id="IPR031341">
    <property type="entry name" value="Methyltr_RsmF_N"/>
</dbReference>
<evidence type="ECO:0000259" key="8">
    <source>
        <dbReference type="PROSITE" id="PS51686"/>
    </source>
</evidence>
<evidence type="ECO:0000256" key="1">
    <source>
        <dbReference type="ARBA" id="ARBA00022490"/>
    </source>
</evidence>
<proteinExistence type="inferred from homology"/>
<evidence type="ECO:0000256" key="4">
    <source>
        <dbReference type="ARBA" id="ARBA00022691"/>
    </source>
</evidence>
<organism evidence="9 10">
    <name type="scientific">Paenibacillus vini</name>
    <dbReference type="NCBI Taxonomy" id="1476024"/>
    <lineage>
        <taxon>Bacteria</taxon>
        <taxon>Bacillati</taxon>
        <taxon>Bacillota</taxon>
        <taxon>Bacilli</taxon>
        <taxon>Bacillales</taxon>
        <taxon>Paenibacillaceae</taxon>
        <taxon>Paenibacillus</taxon>
    </lineage>
</organism>
<dbReference type="InterPro" id="IPR027391">
    <property type="entry name" value="Nol1_Nop2_Fmu_2"/>
</dbReference>
<dbReference type="InterPro" id="IPR001678">
    <property type="entry name" value="MeTrfase_RsmB-F_NOP2_dom"/>
</dbReference>
<feature type="region of interest" description="Disordered" evidence="7">
    <location>
        <begin position="291"/>
        <end position="327"/>
    </location>
</feature>
<dbReference type="Pfam" id="PF01189">
    <property type="entry name" value="Methyltr_RsmB-F"/>
    <property type="match status" value="1"/>
</dbReference>
<dbReference type="EMBL" id="BOSL01000006">
    <property type="protein sequence ID" value="GIP53182.1"/>
    <property type="molecule type" value="Genomic_DNA"/>
</dbReference>
<sequence>MTKPTLPDAFRAQVSAMLGEADSKSFFHSYEAQRTYGLRLNTLKLSPDSAAAGEISELFGLRPVPWCDSGYYYEGNNRPGKHPYHAAGLYYIQEPSAMSAVELLNPQPGETILDLAAAPGGKTTQIAAKMKGEGLLISNEIHPQRARILAENVERMGIRGTVVTNATPAELSSRFPLTFDRIMLDAPCSGEGMFRKDPDAVEEWSPDAVELCAARQWDILRDAVAMLKPGGKLAYSTCTFNRRENEDTISRLLTEYPFLKLSAEKRIWPHLQEGEGHYVALLERTADGAVAENSLQAEPGRDKDSKKRSERAGSRHRAGQGGKSAGGRDTAAALDAFRAFAADELPGFAADGEPILFGEALYLLPRSEGLALNAERLTGLKIPRAGLQLGEYHKGRFMPAHALAMASSAAGDDAVRVWTLAADSPSVTAYLHGETLPVPEDLRGWCLVAIACGGECFPLGWGKASGGQLKNHLPKGLRWPG</sequence>
<keyword evidence="3 6" id="KW-0808">Transferase</keyword>
<evidence type="ECO:0000256" key="6">
    <source>
        <dbReference type="PROSITE-ProRule" id="PRU01023"/>
    </source>
</evidence>
<keyword evidence="10" id="KW-1185">Reference proteome</keyword>
<dbReference type="PROSITE" id="PS51686">
    <property type="entry name" value="SAM_MT_RSMB_NOP"/>
    <property type="match status" value="1"/>
</dbReference>
<evidence type="ECO:0000256" key="2">
    <source>
        <dbReference type="ARBA" id="ARBA00022603"/>
    </source>
</evidence>
<feature type="compositionally biased region" description="Basic and acidic residues" evidence="7">
    <location>
        <begin position="299"/>
        <end position="313"/>
    </location>
</feature>
<evidence type="ECO:0000256" key="5">
    <source>
        <dbReference type="ARBA" id="ARBA00022884"/>
    </source>
</evidence>
<dbReference type="SUPFAM" id="SSF53335">
    <property type="entry name" value="S-adenosyl-L-methionine-dependent methyltransferases"/>
    <property type="match status" value="1"/>
</dbReference>
<feature type="domain" description="SAM-dependent MTase RsmB/NOP-type" evidence="8">
    <location>
        <begin position="26"/>
        <end position="316"/>
    </location>
</feature>
<dbReference type="PRINTS" id="PR02008">
    <property type="entry name" value="RCMTFAMILY"/>
</dbReference>
<dbReference type="Gene3D" id="2.30.130.60">
    <property type="match status" value="1"/>
</dbReference>
<dbReference type="InterPro" id="IPR049560">
    <property type="entry name" value="MeTrfase_RsmB-F_NOP2_cat"/>
</dbReference>
<dbReference type="GO" id="GO:0032259">
    <property type="term" value="P:methylation"/>
    <property type="evidence" value="ECO:0007669"/>
    <property type="project" value="UniProtKB-KW"/>
</dbReference>
<evidence type="ECO:0000256" key="3">
    <source>
        <dbReference type="ARBA" id="ARBA00022679"/>
    </source>
</evidence>
<keyword evidence="4 6" id="KW-0949">S-adenosyl-L-methionine</keyword>
<name>A0ABQ4MB30_9BACL</name>
<evidence type="ECO:0000313" key="10">
    <source>
        <dbReference type="Proteomes" id="UP000679992"/>
    </source>
</evidence>
<keyword evidence="1" id="KW-0963">Cytoplasm</keyword>
<keyword evidence="5 6" id="KW-0694">RNA-binding</keyword>
<protein>
    <submittedName>
        <fullName evidence="9">Ribosomal RNA small subunit methyltransferase F</fullName>
    </submittedName>
</protein>
<dbReference type="InterPro" id="IPR023267">
    <property type="entry name" value="RCMT"/>
</dbReference>
<comment type="similarity">
    <text evidence="6">Belongs to the class I-like SAM-binding methyltransferase superfamily. RsmB/NOP family.</text>
</comment>
<dbReference type="PANTHER" id="PTHR22807:SF30">
    <property type="entry name" value="28S RRNA (CYTOSINE(4447)-C(5))-METHYLTRANSFERASE-RELATED"/>
    <property type="match status" value="1"/>
</dbReference>
<dbReference type="CDD" id="cd21147">
    <property type="entry name" value="RsmF_methylt_CTD1"/>
    <property type="match status" value="1"/>
</dbReference>
<evidence type="ECO:0000313" key="9">
    <source>
        <dbReference type="EMBL" id="GIP53182.1"/>
    </source>
</evidence>
<dbReference type="PANTHER" id="PTHR22807">
    <property type="entry name" value="NOP2 YEAST -RELATED NOL1/NOP2/FMU SUN DOMAIN-CONTAINING"/>
    <property type="match status" value="1"/>
</dbReference>
<gene>
    <name evidence="9" type="primary">rsmF</name>
    <name evidence="9" type="ORF">J42TS3_22170</name>
</gene>
<dbReference type="Proteomes" id="UP000679992">
    <property type="component" value="Unassembled WGS sequence"/>
</dbReference>
<dbReference type="InterPro" id="IPR029063">
    <property type="entry name" value="SAM-dependent_MTases_sf"/>
</dbReference>
<dbReference type="Pfam" id="PF17126">
    <property type="entry name" value="RsmF_methylt_CI"/>
    <property type="match status" value="1"/>
</dbReference>
<dbReference type="Gene3D" id="3.40.50.150">
    <property type="entry name" value="Vaccinia Virus protein VP39"/>
    <property type="match status" value="1"/>
</dbReference>
<accession>A0ABQ4MB30</accession>
<dbReference type="Pfam" id="PF17125">
    <property type="entry name" value="Methyltr_RsmF_N"/>
    <property type="match status" value="1"/>
</dbReference>
<dbReference type="Gene3D" id="3.30.70.1170">
    <property type="entry name" value="Sun protein, domain 3"/>
    <property type="match status" value="1"/>
</dbReference>
<feature type="active site" description="Nucleophile" evidence="6">
    <location>
        <position position="238"/>
    </location>
</feature>
<feature type="binding site" evidence="6">
    <location>
        <begin position="116"/>
        <end position="122"/>
    </location>
    <ligand>
        <name>S-adenosyl-L-methionine</name>
        <dbReference type="ChEBI" id="CHEBI:59789"/>
    </ligand>
</feature>
<comment type="caution">
    <text evidence="9">The sequence shown here is derived from an EMBL/GenBank/DDBJ whole genome shotgun (WGS) entry which is preliminary data.</text>
</comment>
<feature type="binding site" evidence="6">
    <location>
        <position position="140"/>
    </location>
    <ligand>
        <name>S-adenosyl-L-methionine</name>
        <dbReference type="ChEBI" id="CHEBI:59789"/>
    </ligand>
</feature>
<reference evidence="9 10" key="1">
    <citation type="submission" date="2021-03" db="EMBL/GenBank/DDBJ databases">
        <title>Antimicrobial resistance genes in bacteria isolated from Japanese honey, and their potential for conferring macrolide and lincosamide resistance in the American foulbrood pathogen Paenibacillus larvae.</title>
        <authorList>
            <person name="Okamoto M."/>
            <person name="Kumagai M."/>
            <person name="Kanamori H."/>
            <person name="Takamatsu D."/>
        </authorList>
    </citation>
    <scope>NUCLEOTIDE SEQUENCE [LARGE SCALE GENOMIC DNA]</scope>
    <source>
        <strain evidence="9 10">J42TS3</strain>
    </source>
</reference>
<dbReference type="GO" id="GO:0008168">
    <property type="term" value="F:methyltransferase activity"/>
    <property type="evidence" value="ECO:0007669"/>
    <property type="project" value="UniProtKB-KW"/>
</dbReference>
<keyword evidence="2 6" id="KW-0489">Methyltransferase</keyword>
<dbReference type="Pfam" id="PF13636">
    <property type="entry name" value="Methyltranf_PUA"/>
    <property type="match status" value="1"/>
</dbReference>
<feature type="binding site" evidence="6">
    <location>
        <position position="185"/>
    </location>
    <ligand>
        <name>S-adenosyl-L-methionine</name>
        <dbReference type="ChEBI" id="CHEBI:59789"/>
    </ligand>
</feature>
<dbReference type="InterPro" id="IPR031340">
    <property type="entry name" value="RsmF_methylt_CI"/>
</dbReference>
<comment type="caution">
    <text evidence="6">Lacks conserved residue(s) required for the propagation of feature annotation.</text>
</comment>
<dbReference type="CDD" id="cd02440">
    <property type="entry name" value="AdoMet_MTases"/>
    <property type="match status" value="1"/>
</dbReference>